<evidence type="ECO:0000313" key="2">
    <source>
        <dbReference type="EMBL" id="RVW50127.1"/>
    </source>
</evidence>
<sequence>MGSMTHNEIYYNLAPSQDQDKLGMRLFIHQDGVTCGCPISHRFIAIPKLEPEFMSKTTHRRRNFPANFPATSFSDTDHTKRSAWRRSPTFSKASEPENPPRAGHAHFYGQRLNLTRRRVRAREAFSGDAPPPPASPAADQHPYLPSSPIRALHIPLLGIFVSVSPPNSLPAKFRLLSLHPNPCTCLGKCSSTFLVVPRRDLRPSPFFGGATPQSEAVLGLSSIQIREYDHQKSDLYLCSLWISSDYLREIGWQ</sequence>
<name>A0A438ER30_VITVI</name>
<gene>
    <name evidence="2" type="ORF">CK203_096871</name>
</gene>
<feature type="region of interest" description="Disordered" evidence="1">
    <location>
        <begin position="123"/>
        <end position="142"/>
    </location>
</feature>
<reference evidence="2 3" key="1">
    <citation type="journal article" date="2018" name="PLoS Genet.">
        <title>Population sequencing reveals clonal diversity and ancestral inbreeding in the grapevine cultivar Chardonnay.</title>
        <authorList>
            <person name="Roach M.J."/>
            <person name="Johnson D.L."/>
            <person name="Bohlmann J."/>
            <person name="van Vuuren H.J."/>
            <person name="Jones S.J."/>
            <person name="Pretorius I.S."/>
            <person name="Schmidt S.A."/>
            <person name="Borneman A.R."/>
        </authorList>
    </citation>
    <scope>NUCLEOTIDE SEQUENCE [LARGE SCALE GENOMIC DNA]</scope>
    <source>
        <strain evidence="3">cv. Chardonnay</strain>
        <tissue evidence="2">Leaf</tissue>
    </source>
</reference>
<accession>A0A438ER30</accession>
<dbReference type="AlphaFoldDB" id="A0A438ER30"/>
<comment type="caution">
    <text evidence="2">The sequence shown here is derived from an EMBL/GenBank/DDBJ whole genome shotgun (WGS) entry which is preliminary data.</text>
</comment>
<dbReference type="EMBL" id="QGNW01001209">
    <property type="protein sequence ID" value="RVW50127.1"/>
    <property type="molecule type" value="Genomic_DNA"/>
</dbReference>
<organism evidence="2 3">
    <name type="scientific">Vitis vinifera</name>
    <name type="common">Grape</name>
    <dbReference type="NCBI Taxonomy" id="29760"/>
    <lineage>
        <taxon>Eukaryota</taxon>
        <taxon>Viridiplantae</taxon>
        <taxon>Streptophyta</taxon>
        <taxon>Embryophyta</taxon>
        <taxon>Tracheophyta</taxon>
        <taxon>Spermatophyta</taxon>
        <taxon>Magnoliopsida</taxon>
        <taxon>eudicotyledons</taxon>
        <taxon>Gunneridae</taxon>
        <taxon>Pentapetalae</taxon>
        <taxon>rosids</taxon>
        <taxon>Vitales</taxon>
        <taxon>Vitaceae</taxon>
        <taxon>Viteae</taxon>
        <taxon>Vitis</taxon>
    </lineage>
</organism>
<proteinExistence type="predicted"/>
<dbReference type="Proteomes" id="UP000288805">
    <property type="component" value="Unassembled WGS sequence"/>
</dbReference>
<feature type="region of interest" description="Disordered" evidence="1">
    <location>
        <begin position="65"/>
        <end position="105"/>
    </location>
</feature>
<evidence type="ECO:0000313" key="3">
    <source>
        <dbReference type="Proteomes" id="UP000288805"/>
    </source>
</evidence>
<evidence type="ECO:0000256" key="1">
    <source>
        <dbReference type="SAM" id="MobiDB-lite"/>
    </source>
</evidence>
<protein>
    <submittedName>
        <fullName evidence="2">Uncharacterized protein</fullName>
    </submittedName>
</protein>